<dbReference type="Gene3D" id="3.40.1440.60">
    <property type="entry name" value="PriA, 3(prime) DNA-binding domain"/>
    <property type="match status" value="1"/>
</dbReference>
<dbReference type="InterPro" id="IPR042115">
    <property type="entry name" value="PriA_3primeBD_sf"/>
</dbReference>
<accession>A0ABN1V1Z8</accession>
<feature type="compositionally biased region" description="Basic residues" evidence="9">
    <location>
        <begin position="68"/>
        <end position="84"/>
    </location>
</feature>
<proteinExistence type="inferred from homology"/>
<keyword evidence="1 8" id="KW-0639">Primosome</keyword>
<evidence type="ECO:0000256" key="2">
    <source>
        <dbReference type="ARBA" id="ARBA00022705"/>
    </source>
</evidence>
<evidence type="ECO:0000256" key="7">
    <source>
        <dbReference type="ARBA" id="ARBA00023125"/>
    </source>
</evidence>
<feature type="binding site" evidence="8">
    <location>
        <position position="564"/>
    </location>
    <ligand>
        <name>Zn(2+)</name>
        <dbReference type="ChEBI" id="CHEBI:29105"/>
        <label>2</label>
    </ligand>
</feature>
<evidence type="ECO:0000256" key="4">
    <source>
        <dbReference type="ARBA" id="ARBA00022741"/>
    </source>
</evidence>
<evidence type="ECO:0000256" key="1">
    <source>
        <dbReference type="ARBA" id="ARBA00022515"/>
    </source>
</evidence>
<comment type="function">
    <text evidence="8">Initiates the restart of stalled replication forks, which reloads the replicative helicase on sites other than the origin of replication. Recognizes and binds to abandoned replication forks and remodels them to uncover a helicase loading site. Promotes assembly of the primosome at these replication forks.</text>
</comment>
<evidence type="ECO:0000256" key="6">
    <source>
        <dbReference type="ARBA" id="ARBA00022840"/>
    </source>
</evidence>
<reference evidence="11 12" key="1">
    <citation type="journal article" date="2019" name="Int. J. Syst. Evol. Microbiol.">
        <title>The Global Catalogue of Microorganisms (GCM) 10K type strain sequencing project: providing services to taxonomists for standard genome sequencing and annotation.</title>
        <authorList>
            <consortium name="The Broad Institute Genomics Platform"/>
            <consortium name="The Broad Institute Genome Sequencing Center for Infectious Disease"/>
            <person name="Wu L."/>
            <person name="Ma J."/>
        </authorList>
    </citation>
    <scope>NUCLEOTIDE SEQUENCE [LARGE SCALE GENOMIC DNA]</scope>
    <source>
        <strain evidence="11 12">JCM 13022</strain>
    </source>
</reference>
<protein>
    <recommendedName>
        <fullName evidence="8">Probable replication restart protein PriA</fullName>
    </recommendedName>
    <alternativeName>
        <fullName evidence="8">Putative ATP-dependent DNA helicase PriA</fullName>
    </alternativeName>
</protein>
<evidence type="ECO:0000256" key="5">
    <source>
        <dbReference type="ARBA" id="ARBA00022833"/>
    </source>
</evidence>
<feature type="binding site" evidence="8">
    <location>
        <position position="584"/>
    </location>
    <ligand>
        <name>Zn(2+)</name>
        <dbReference type="ChEBI" id="CHEBI:29105"/>
        <label>2</label>
    </ligand>
</feature>
<dbReference type="Gene3D" id="3.40.50.300">
    <property type="entry name" value="P-loop containing nucleotide triphosphate hydrolases"/>
    <property type="match status" value="1"/>
</dbReference>
<feature type="compositionally biased region" description="Low complexity" evidence="9">
    <location>
        <begin position="21"/>
        <end position="47"/>
    </location>
</feature>
<comment type="cofactor">
    <cofactor evidence="8">
        <name>Zn(2+)</name>
        <dbReference type="ChEBI" id="CHEBI:29105"/>
    </cofactor>
    <text evidence="8">Binds 2 zinc ions per subunit.</text>
</comment>
<feature type="region of interest" description="Disordered" evidence="9">
    <location>
        <begin position="1"/>
        <end position="93"/>
    </location>
</feature>
<dbReference type="SUPFAM" id="SSF52540">
    <property type="entry name" value="P-loop containing nucleoside triphosphate hydrolases"/>
    <property type="match status" value="1"/>
</dbReference>
<organism evidence="11 12">
    <name type="scientific">Prauserella alba</name>
    <dbReference type="NCBI Taxonomy" id="176898"/>
    <lineage>
        <taxon>Bacteria</taxon>
        <taxon>Bacillati</taxon>
        <taxon>Actinomycetota</taxon>
        <taxon>Actinomycetes</taxon>
        <taxon>Pseudonocardiales</taxon>
        <taxon>Pseudonocardiaceae</taxon>
        <taxon>Prauserella</taxon>
    </lineage>
</organism>
<evidence type="ECO:0000256" key="8">
    <source>
        <dbReference type="HAMAP-Rule" id="MF_00983"/>
    </source>
</evidence>
<feature type="binding site" evidence="8">
    <location>
        <position position="561"/>
    </location>
    <ligand>
        <name>Zn(2+)</name>
        <dbReference type="ChEBI" id="CHEBI:29105"/>
        <label>2</label>
    </ligand>
</feature>
<feature type="binding site" evidence="8">
    <location>
        <position position="555"/>
    </location>
    <ligand>
        <name>Zn(2+)</name>
        <dbReference type="ChEBI" id="CHEBI:29105"/>
        <label>1</label>
    </ligand>
</feature>
<comment type="caution">
    <text evidence="8">As this protein does not have any detectable helicase domains, it probably does not have helicase activity.</text>
</comment>
<keyword evidence="3 8" id="KW-0479">Metal-binding</keyword>
<feature type="domain" description="Primosomal protein N' 3' DNA-binding" evidence="10">
    <location>
        <begin position="94"/>
        <end position="193"/>
    </location>
</feature>
<feature type="compositionally biased region" description="Acidic residues" evidence="9">
    <location>
        <begin position="237"/>
        <end position="259"/>
    </location>
</feature>
<sequence length="828" mass="85302">MSGPEPTPLWELDDLPAPKPGGATSSGASGSAAADGAGRTTGTTEVGTSGGGQGQPGTEGRGSAQGRGKGRGSSKGRGSTKGRKRPADRDPIARVAVDVPLPHLDRTFDYQVPAELDGRAVAGCRVRVRFAGQLVDGFVVERAATTEHRGRLAFLERVVSSEVVLTPQLAALCRAVADRYGGTFMDVARLAIPPRHAAAEAEVTGDAAGNAGRGTPQGARETGQADTGHEHTGPEDTGTEDAGPEDTGTEDAGPEDTGTEDAVSAGPDAGQAVPDYAGGPGDVAAGGPDATAPDSPPPDSPPPDTSAWERYQWGPSYVGALAAGRVANAVWQALPGEDWPRRLAELAATVAAAGRGAVLVVPDHRDVTRLAAACAELAGPAAVTALSADLGPAERYRRWLAVKRGTVRIVVGTRASMFAPVSDPALYVVWDDGDDLHADPHMPYPQVRDVLMVRAHTDGASLLVGGFARTAEAQLLLESGWAQPLVAPRQQLRSRAPRVTPTGEDFDVARDEAAHAARLPAVAFEAARAGLKAGAPVLVQVPRRGYVPGLACAHCRARARCRHCAGPLALPGGGEAGSPRCRWCGVTDAAFRCGACGSVRLRAVVIGSKRTAEELGRAFAGAPVRTSGGGEVLDRVAAAPAIVVSTPGAEPVADGGYGAALLLDGWALLGRQDLRASEEALRRWMAAAALVRPAAAGGRVVVGAAAGLPVVQALVRWDPGWLAESELAERRELGFPPAVRMASLEASPDVLAAALDELHPPESAEILGPVPLGEVDEDGSAERERALVRVPRGDGRALAAAVHTLNAVRGARKEQEPVRIRLDPLDLI</sequence>
<keyword evidence="6 8" id="KW-0067">ATP-binding</keyword>
<dbReference type="Proteomes" id="UP001500467">
    <property type="component" value="Unassembled WGS sequence"/>
</dbReference>
<feature type="binding site" evidence="8">
    <location>
        <position position="596"/>
    </location>
    <ligand>
        <name>Zn(2+)</name>
        <dbReference type="ChEBI" id="CHEBI:29105"/>
        <label>1</label>
    </ligand>
</feature>
<evidence type="ECO:0000313" key="11">
    <source>
        <dbReference type="EMBL" id="GAA1190986.1"/>
    </source>
</evidence>
<dbReference type="InterPro" id="IPR041222">
    <property type="entry name" value="PriA_3primeBD"/>
</dbReference>
<keyword evidence="2 8" id="KW-0235">DNA replication</keyword>
<evidence type="ECO:0000256" key="3">
    <source>
        <dbReference type="ARBA" id="ARBA00022723"/>
    </source>
</evidence>
<evidence type="ECO:0000259" key="10">
    <source>
        <dbReference type="Pfam" id="PF17764"/>
    </source>
</evidence>
<keyword evidence="4 8" id="KW-0547">Nucleotide-binding</keyword>
<evidence type="ECO:0000313" key="12">
    <source>
        <dbReference type="Proteomes" id="UP001500467"/>
    </source>
</evidence>
<dbReference type="Pfam" id="PF17764">
    <property type="entry name" value="PriA_3primeBD"/>
    <property type="match status" value="1"/>
</dbReference>
<keyword evidence="7 8" id="KW-0238">DNA-binding</keyword>
<feature type="compositionally biased region" description="Pro residues" evidence="9">
    <location>
        <begin position="294"/>
        <end position="304"/>
    </location>
</feature>
<feature type="binding site" evidence="8">
    <location>
        <position position="593"/>
    </location>
    <ligand>
        <name>Zn(2+)</name>
        <dbReference type="ChEBI" id="CHEBI:29105"/>
        <label>1</label>
    </ligand>
</feature>
<gene>
    <name evidence="8" type="primary">priA</name>
    <name evidence="11" type="ORF">GCM10009675_01610</name>
</gene>
<name>A0ABN1V1Z8_9PSEU</name>
<keyword evidence="12" id="KW-1185">Reference proteome</keyword>
<dbReference type="RefSeq" id="WP_372493468.1">
    <property type="nucleotide sequence ID" value="NZ_BAAALM010000002.1"/>
</dbReference>
<comment type="similarity">
    <text evidence="8">Belongs to the helicase family. PriA subfamily.</text>
</comment>
<dbReference type="InterPro" id="IPR005259">
    <property type="entry name" value="PriA"/>
</dbReference>
<feature type="region of interest" description="Disordered" evidence="9">
    <location>
        <begin position="201"/>
        <end position="310"/>
    </location>
</feature>
<feature type="compositionally biased region" description="Gly residues" evidence="9">
    <location>
        <begin position="48"/>
        <end position="67"/>
    </location>
</feature>
<comment type="subunit">
    <text evidence="8">Component of the replication restart primosome.</text>
</comment>
<feature type="binding site" evidence="8">
    <location>
        <position position="552"/>
    </location>
    <ligand>
        <name>Zn(2+)</name>
        <dbReference type="ChEBI" id="CHEBI:29105"/>
        <label>1</label>
    </ligand>
</feature>
<dbReference type="EMBL" id="BAAALM010000002">
    <property type="protein sequence ID" value="GAA1190986.1"/>
    <property type="molecule type" value="Genomic_DNA"/>
</dbReference>
<comment type="caution">
    <text evidence="11">The sequence shown here is derived from an EMBL/GenBank/DDBJ whole genome shotgun (WGS) entry which is preliminary data.</text>
</comment>
<feature type="binding site" evidence="8">
    <location>
        <position position="581"/>
    </location>
    <ligand>
        <name>Zn(2+)</name>
        <dbReference type="ChEBI" id="CHEBI:29105"/>
        <label>2</label>
    </ligand>
</feature>
<keyword evidence="5 8" id="KW-0862">Zinc</keyword>
<dbReference type="PANTHER" id="PTHR30580">
    <property type="entry name" value="PRIMOSOMAL PROTEIN N"/>
    <property type="match status" value="1"/>
</dbReference>
<dbReference type="HAMAP" id="MF_00983">
    <property type="entry name" value="PriA"/>
    <property type="match status" value="1"/>
</dbReference>
<feature type="compositionally biased region" description="Low complexity" evidence="9">
    <location>
        <begin position="274"/>
        <end position="293"/>
    </location>
</feature>
<evidence type="ECO:0000256" key="9">
    <source>
        <dbReference type="SAM" id="MobiDB-lite"/>
    </source>
</evidence>
<dbReference type="InterPro" id="IPR027417">
    <property type="entry name" value="P-loop_NTPase"/>
</dbReference>
<dbReference type="PANTHER" id="PTHR30580:SF0">
    <property type="entry name" value="PRIMOSOMAL PROTEIN N"/>
    <property type="match status" value="1"/>
</dbReference>